<organism evidence="2 3">
    <name type="scientific">Candidatus Roizmanbacteria bacterium GW2011_GWA1_41_13</name>
    <dbReference type="NCBI Taxonomy" id="1618474"/>
    <lineage>
        <taxon>Bacteria</taxon>
        <taxon>Candidatus Roizmaniibacteriota</taxon>
    </lineage>
</organism>
<proteinExistence type="predicted"/>
<sequence length="366" mass="41139">MIEVTGESQEVNTSVASEKTPYSVVTLEAFDKSFPEHTTDLGYILDGIDRQLVNNYTQQESHIFPGVFFPMSSVFVSPDMLNGLRTNTEKEIDCVKTTATPENFRPKRIDYFLFPAYAVPPDSGPFYVQDVGIDRVIRELPKVVHALQEGKVPPEITVYFMGSPTALGGQVTEEWIAAVNKNGMDTYGRLYAEYINSLKNTYTVEAASEDDSQKRFTWKEMRHGNDRIVLQGVSKGAIVADRTSNHLDPKLQFITQRLFDNPAGDHRPGETMRGLQSAAGLIGETVGRILTDPVMQGLMKRNPSFGKYIEKKKNIQPDSSEQKKLKMRAQLAESRVLFFGQPLDSEKRSFERQGLQDPLSTNLEDL</sequence>
<accession>A0A0G0V4V7</accession>
<evidence type="ECO:0000313" key="2">
    <source>
        <dbReference type="EMBL" id="KKR94731.1"/>
    </source>
</evidence>
<reference evidence="2 3" key="1">
    <citation type="journal article" date="2015" name="Nature">
        <title>rRNA introns, odd ribosomes, and small enigmatic genomes across a large radiation of phyla.</title>
        <authorList>
            <person name="Brown C.T."/>
            <person name="Hug L.A."/>
            <person name="Thomas B.C."/>
            <person name="Sharon I."/>
            <person name="Castelle C.J."/>
            <person name="Singh A."/>
            <person name="Wilkins M.J."/>
            <person name="Williams K.H."/>
            <person name="Banfield J.F."/>
        </authorList>
    </citation>
    <scope>NUCLEOTIDE SEQUENCE [LARGE SCALE GENOMIC DNA]</scope>
</reference>
<dbReference type="AlphaFoldDB" id="A0A0G0V4V7"/>
<comment type="caution">
    <text evidence="2">The sequence shown here is derived from an EMBL/GenBank/DDBJ whole genome shotgun (WGS) entry which is preliminary data.</text>
</comment>
<gene>
    <name evidence="2" type="ORF">UU41_C0004G0031</name>
</gene>
<dbReference type="EMBL" id="LCAN01000004">
    <property type="protein sequence ID" value="KKR94731.1"/>
    <property type="molecule type" value="Genomic_DNA"/>
</dbReference>
<protein>
    <submittedName>
        <fullName evidence="2">Uncharacterized protein</fullName>
    </submittedName>
</protein>
<dbReference type="Proteomes" id="UP000034961">
    <property type="component" value="Unassembled WGS sequence"/>
</dbReference>
<feature type="region of interest" description="Disordered" evidence="1">
    <location>
        <begin position="347"/>
        <end position="366"/>
    </location>
</feature>
<evidence type="ECO:0000313" key="3">
    <source>
        <dbReference type="Proteomes" id="UP000034961"/>
    </source>
</evidence>
<name>A0A0G0V4V7_9BACT</name>
<evidence type="ECO:0000256" key="1">
    <source>
        <dbReference type="SAM" id="MobiDB-lite"/>
    </source>
</evidence>